<dbReference type="AlphaFoldDB" id="U5CW13"/>
<evidence type="ECO:0000313" key="1">
    <source>
        <dbReference type="EMBL" id="ERM92252.1"/>
    </source>
</evidence>
<dbReference type="PATRIC" id="fig|1388761.3.peg.1224"/>
<sequence length="39" mass="4660">MSVIFAFLYWKKSNFKCIIMVTGGKIKIKLKIKQEFETF</sequence>
<proteinExistence type="predicted"/>
<name>U5CW13_CALSX</name>
<dbReference type="EMBL" id="AXDC01000013">
    <property type="protein sequence ID" value="ERM92252.1"/>
    <property type="molecule type" value="Genomic_DNA"/>
</dbReference>
<accession>U5CW13</accession>
<reference evidence="1 2" key="1">
    <citation type="journal article" date="2013" name="Genome Announc.">
        <title>Draft Genome Sequence of an Anaerobic and Extremophilic Bacterium, Caldanaerobacter yonseiensis, Isolated from a Geothermal Hot Stream.</title>
        <authorList>
            <person name="Lee S.J."/>
            <person name="Lee Y.J."/>
            <person name="Park G.S."/>
            <person name="Kim B.C."/>
            <person name="Lee S.J."/>
            <person name="Shin J.H."/>
            <person name="Lee D.W."/>
        </authorList>
    </citation>
    <scope>NUCLEOTIDE SEQUENCE [LARGE SCALE GENOMIC DNA]</scope>
    <source>
        <strain evidence="1 2">KB-1</strain>
    </source>
</reference>
<protein>
    <submittedName>
        <fullName evidence="1">Uncharacterized protein</fullName>
    </submittedName>
</protein>
<comment type="caution">
    <text evidence="1">The sequence shown here is derived from an EMBL/GenBank/DDBJ whole genome shotgun (WGS) entry which is preliminary data.</text>
</comment>
<evidence type="ECO:0000313" key="2">
    <source>
        <dbReference type="Proteomes" id="UP000016856"/>
    </source>
</evidence>
<gene>
    <name evidence="1" type="ORF">O163_06095</name>
</gene>
<organism evidence="1 2">
    <name type="scientific">Caldanaerobacter subterraneus subsp. yonseiensis KB-1</name>
    <dbReference type="NCBI Taxonomy" id="1388761"/>
    <lineage>
        <taxon>Bacteria</taxon>
        <taxon>Bacillati</taxon>
        <taxon>Bacillota</taxon>
        <taxon>Clostridia</taxon>
        <taxon>Thermoanaerobacterales</taxon>
        <taxon>Thermoanaerobacteraceae</taxon>
        <taxon>Caldanaerobacter</taxon>
    </lineage>
</organism>
<dbReference type="Proteomes" id="UP000016856">
    <property type="component" value="Unassembled WGS sequence"/>
</dbReference>